<evidence type="ECO:0000313" key="2">
    <source>
        <dbReference type="EMBL" id="KAH3690038.1"/>
    </source>
</evidence>
<proteinExistence type="predicted"/>
<organism evidence="2 3">
    <name type="scientific">Dreissena polymorpha</name>
    <name type="common">Zebra mussel</name>
    <name type="synonym">Mytilus polymorpha</name>
    <dbReference type="NCBI Taxonomy" id="45954"/>
    <lineage>
        <taxon>Eukaryota</taxon>
        <taxon>Metazoa</taxon>
        <taxon>Spiralia</taxon>
        <taxon>Lophotrochozoa</taxon>
        <taxon>Mollusca</taxon>
        <taxon>Bivalvia</taxon>
        <taxon>Autobranchia</taxon>
        <taxon>Heteroconchia</taxon>
        <taxon>Euheterodonta</taxon>
        <taxon>Imparidentia</taxon>
        <taxon>Neoheterodontei</taxon>
        <taxon>Myida</taxon>
        <taxon>Dreissenoidea</taxon>
        <taxon>Dreissenidae</taxon>
        <taxon>Dreissena</taxon>
    </lineage>
</organism>
<name>A0A9D4BCD4_DREPO</name>
<feature type="domain" description="Reverse transcriptase" evidence="1">
    <location>
        <begin position="1"/>
        <end position="66"/>
    </location>
</feature>
<keyword evidence="3" id="KW-1185">Reference proteome</keyword>
<dbReference type="Proteomes" id="UP000828390">
    <property type="component" value="Unassembled WGS sequence"/>
</dbReference>
<sequence>MKVLIEQSSSDTEPLRFGVPQGSCAGPVIFTQYISALNKVVQKYPADLYGYADDHKIAFKIQAGNH</sequence>
<dbReference type="InterPro" id="IPR000477">
    <property type="entry name" value="RT_dom"/>
</dbReference>
<reference evidence="2" key="2">
    <citation type="submission" date="2020-11" db="EMBL/GenBank/DDBJ databases">
        <authorList>
            <person name="McCartney M.A."/>
            <person name="Auch B."/>
            <person name="Kono T."/>
            <person name="Mallez S."/>
            <person name="Becker A."/>
            <person name="Gohl D.M."/>
            <person name="Silverstein K.A.T."/>
            <person name="Koren S."/>
            <person name="Bechman K.B."/>
            <person name="Herman A."/>
            <person name="Abrahante J.E."/>
            <person name="Garbe J."/>
        </authorList>
    </citation>
    <scope>NUCLEOTIDE SEQUENCE</scope>
    <source>
        <strain evidence="2">Duluth1</strain>
        <tissue evidence="2">Whole animal</tissue>
    </source>
</reference>
<dbReference type="PROSITE" id="PS50878">
    <property type="entry name" value="RT_POL"/>
    <property type="match status" value="1"/>
</dbReference>
<dbReference type="EMBL" id="JAIWYP010000082">
    <property type="protein sequence ID" value="KAH3690038.1"/>
    <property type="molecule type" value="Genomic_DNA"/>
</dbReference>
<protein>
    <recommendedName>
        <fullName evidence="1">Reverse transcriptase domain-containing protein</fullName>
    </recommendedName>
</protein>
<comment type="caution">
    <text evidence="2">The sequence shown here is derived from an EMBL/GenBank/DDBJ whole genome shotgun (WGS) entry which is preliminary data.</text>
</comment>
<evidence type="ECO:0000313" key="3">
    <source>
        <dbReference type="Proteomes" id="UP000828390"/>
    </source>
</evidence>
<reference evidence="2" key="1">
    <citation type="journal article" date="2019" name="bioRxiv">
        <title>The Genome of the Zebra Mussel, Dreissena polymorpha: A Resource for Invasive Species Research.</title>
        <authorList>
            <person name="McCartney M.A."/>
            <person name="Auch B."/>
            <person name="Kono T."/>
            <person name="Mallez S."/>
            <person name="Zhang Y."/>
            <person name="Obille A."/>
            <person name="Becker A."/>
            <person name="Abrahante J.E."/>
            <person name="Garbe J."/>
            <person name="Badalamenti J.P."/>
            <person name="Herman A."/>
            <person name="Mangelson H."/>
            <person name="Liachko I."/>
            <person name="Sullivan S."/>
            <person name="Sone E.D."/>
            <person name="Koren S."/>
            <person name="Silverstein K.A.T."/>
            <person name="Beckman K.B."/>
            <person name="Gohl D.M."/>
        </authorList>
    </citation>
    <scope>NUCLEOTIDE SEQUENCE</scope>
    <source>
        <strain evidence="2">Duluth1</strain>
        <tissue evidence="2">Whole animal</tissue>
    </source>
</reference>
<gene>
    <name evidence="2" type="ORF">DPMN_191785</name>
</gene>
<accession>A0A9D4BCD4</accession>
<dbReference type="AlphaFoldDB" id="A0A9D4BCD4"/>
<evidence type="ECO:0000259" key="1">
    <source>
        <dbReference type="PROSITE" id="PS50878"/>
    </source>
</evidence>